<evidence type="ECO:0000259" key="2">
    <source>
        <dbReference type="Pfam" id="PF02517"/>
    </source>
</evidence>
<dbReference type="InterPro" id="IPR003675">
    <property type="entry name" value="Rce1/LyrA-like_dom"/>
</dbReference>
<feature type="transmembrane region" description="Helical" evidence="1">
    <location>
        <begin position="195"/>
        <end position="216"/>
    </location>
</feature>
<dbReference type="GO" id="GO:0080120">
    <property type="term" value="P:CAAX-box protein maturation"/>
    <property type="evidence" value="ECO:0007669"/>
    <property type="project" value="UniProtKB-ARBA"/>
</dbReference>
<dbReference type="Proteomes" id="UP000660680">
    <property type="component" value="Unassembled WGS sequence"/>
</dbReference>
<organism evidence="3 4">
    <name type="scientific">Actinokineospora fastidiosa</name>
    <dbReference type="NCBI Taxonomy" id="1816"/>
    <lineage>
        <taxon>Bacteria</taxon>
        <taxon>Bacillati</taxon>
        <taxon>Actinomycetota</taxon>
        <taxon>Actinomycetes</taxon>
        <taxon>Pseudonocardiales</taxon>
        <taxon>Pseudonocardiaceae</taxon>
        <taxon>Actinokineospora</taxon>
    </lineage>
</organism>
<keyword evidence="4" id="KW-1185">Reference proteome</keyword>
<keyword evidence="1" id="KW-0472">Membrane</keyword>
<keyword evidence="1" id="KW-0812">Transmembrane</keyword>
<comment type="caution">
    <text evidence="3">The sequence shown here is derived from an EMBL/GenBank/DDBJ whole genome shotgun (WGS) entry which is preliminary data.</text>
</comment>
<dbReference type="AlphaFoldDB" id="A0A918L7L8"/>
<feature type="domain" description="CAAX prenyl protease 2/Lysostaphin resistance protein A-like" evidence="2">
    <location>
        <begin position="143"/>
        <end position="234"/>
    </location>
</feature>
<protein>
    <submittedName>
        <fullName evidence="3">CAAX amino protease</fullName>
    </submittedName>
</protein>
<feature type="transmembrane region" description="Helical" evidence="1">
    <location>
        <begin position="12"/>
        <end position="34"/>
    </location>
</feature>
<reference evidence="3" key="1">
    <citation type="journal article" date="2014" name="Int. J. Syst. Evol. Microbiol.">
        <title>Complete genome sequence of Corynebacterium casei LMG S-19264T (=DSM 44701T), isolated from a smear-ripened cheese.</title>
        <authorList>
            <consortium name="US DOE Joint Genome Institute (JGI-PGF)"/>
            <person name="Walter F."/>
            <person name="Albersmeier A."/>
            <person name="Kalinowski J."/>
            <person name="Ruckert C."/>
        </authorList>
    </citation>
    <scope>NUCLEOTIDE SEQUENCE</scope>
    <source>
        <strain evidence="3">JCM 3276</strain>
    </source>
</reference>
<feature type="transmembrane region" description="Helical" evidence="1">
    <location>
        <begin position="62"/>
        <end position="84"/>
    </location>
</feature>
<evidence type="ECO:0000313" key="3">
    <source>
        <dbReference type="EMBL" id="GGS18307.1"/>
    </source>
</evidence>
<feature type="transmembrane region" description="Helical" evidence="1">
    <location>
        <begin position="222"/>
        <end position="243"/>
    </location>
</feature>
<feature type="transmembrane region" description="Helical" evidence="1">
    <location>
        <begin position="105"/>
        <end position="127"/>
    </location>
</feature>
<dbReference type="EMBL" id="BMRB01000001">
    <property type="protein sequence ID" value="GGS18307.1"/>
    <property type="molecule type" value="Genomic_DNA"/>
</dbReference>
<proteinExistence type="predicted"/>
<keyword evidence="1" id="KW-1133">Transmembrane helix</keyword>
<dbReference type="GO" id="GO:0006508">
    <property type="term" value="P:proteolysis"/>
    <property type="evidence" value="ECO:0007669"/>
    <property type="project" value="UniProtKB-KW"/>
</dbReference>
<sequence length="251" mass="26760">MSAPSERAVIRLELVVVFAMTLGLAGLSSLLTLIDALLAPTPISDQTIAINVPLARAGVIDFLKQLIAVIRLLAWGALGAYLLYRAGMKLAAVGLDGTRKGRDTALGVGLAALIGIPGLAFYLAAHAAGMNLAVAPSTLDDTWWRPIALVLLAVGNAWAEEVLVVGYLITRLRHLGMSETAALLVSAVVRGSYHLYQGFGGFVGNVVMGLVFGRVWQRTNRLWPLVIAHTLLDVVAFVGYALLRDRVSWLP</sequence>
<evidence type="ECO:0000256" key="1">
    <source>
        <dbReference type="SAM" id="Phobius"/>
    </source>
</evidence>
<dbReference type="Pfam" id="PF02517">
    <property type="entry name" value="Rce1-like"/>
    <property type="match status" value="1"/>
</dbReference>
<reference evidence="3" key="2">
    <citation type="submission" date="2020-09" db="EMBL/GenBank/DDBJ databases">
        <authorList>
            <person name="Sun Q."/>
            <person name="Ohkuma M."/>
        </authorList>
    </citation>
    <scope>NUCLEOTIDE SEQUENCE</scope>
    <source>
        <strain evidence="3">JCM 3276</strain>
    </source>
</reference>
<evidence type="ECO:0000313" key="4">
    <source>
        <dbReference type="Proteomes" id="UP000660680"/>
    </source>
</evidence>
<feature type="transmembrane region" description="Helical" evidence="1">
    <location>
        <begin position="147"/>
        <end position="169"/>
    </location>
</feature>
<keyword evidence="3" id="KW-0645">Protease</keyword>
<gene>
    <name evidence="3" type="ORF">GCM10010171_08550</name>
</gene>
<dbReference type="RefSeq" id="WP_189208929.1">
    <property type="nucleotide sequence ID" value="NZ_BMRB01000001.1"/>
</dbReference>
<dbReference type="GO" id="GO:0004175">
    <property type="term" value="F:endopeptidase activity"/>
    <property type="evidence" value="ECO:0007669"/>
    <property type="project" value="UniProtKB-ARBA"/>
</dbReference>
<keyword evidence="3" id="KW-0378">Hydrolase</keyword>
<name>A0A918L7L8_9PSEU</name>
<accession>A0A918L7L8</accession>